<dbReference type="AlphaFoldDB" id="A0AAV4YBH0"/>
<dbReference type="Proteomes" id="UP001054945">
    <property type="component" value="Unassembled WGS sequence"/>
</dbReference>
<organism evidence="1 2">
    <name type="scientific">Caerostris extrusa</name>
    <name type="common">Bark spider</name>
    <name type="synonym">Caerostris bankana</name>
    <dbReference type="NCBI Taxonomy" id="172846"/>
    <lineage>
        <taxon>Eukaryota</taxon>
        <taxon>Metazoa</taxon>
        <taxon>Ecdysozoa</taxon>
        <taxon>Arthropoda</taxon>
        <taxon>Chelicerata</taxon>
        <taxon>Arachnida</taxon>
        <taxon>Araneae</taxon>
        <taxon>Araneomorphae</taxon>
        <taxon>Entelegynae</taxon>
        <taxon>Araneoidea</taxon>
        <taxon>Araneidae</taxon>
        <taxon>Caerostris</taxon>
    </lineage>
</organism>
<keyword evidence="2" id="KW-1185">Reference proteome</keyword>
<dbReference type="EMBL" id="BPLR01001638">
    <property type="protein sequence ID" value="GIZ03716.1"/>
    <property type="molecule type" value="Genomic_DNA"/>
</dbReference>
<gene>
    <name evidence="1" type="ORF">CEXT_225761</name>
</gene>
<evidence type="ECO:0000313" key="1">
    <source>
        <dbReference type="EMBL" id="GIZ03716.1"/>
    </source>
</evidence>
<accession>A0AAV4YBH0</accession>
<name>A0AAV4YBH0_CAEEX</name>
<comment type="caution">
    <text evidence="1">The sequence shown here is derived from an EMBL/GenBank/DDBJ whole genome shotgun (WGS) entry which is preliminary data.</text>
</comment>
<reference evidence="1 2" key="1">
    <citation type="submission" date="2021-06" db="EMBL/GenBank/DDBJ databases">
        <title>Caerostris extrusa draft genome.</title>
        <authorList>
            <person name="Kono N."/>
            <person name="Arakawa K."/>
        </authorList>
    </citation>
    <scope>NUCLEOTIDE SEQUENCE [LARGE SCALE GENOMIC DNA]</scope>
</reference>
<proteinExistence type="predicted"/>
<protein>
    <submittedName>
        <fullName evidence="1">Uncharacterized protein</fullName>
    </submittedName>
</protein>
<sequence>MHCQVYSRSIFIKLSHLCFYEFPNKCRSRRRRLPRKRGRDKRGARARRWHPISQALIHLQGNKVSDGRDGMPFGVMGCVSG</sequence>
<evidence type="ECO:0000313" key="2">
    <source>
        <dbReference type="Proteomes" id="UP001054945"/>
    </source>
</evidence>